<dbReference type="InterPro" id="IPR002201">
    <property type="entry name" value="Glyco_trans_9"/>
</dbReference>
<keyword evidence="1" id="KW-0328">Glycosyltransferase</keyword>
<dbReference type="PANTHER" id="PTHR30160">
    <property type="entry name" value="TETRAACYLDISACCHARIDE 4'-KINASE-RELATED"/>
    <property type="match status" value="1"/>
</dbReference>
<dbReference type="Pfam" id="PF01075">
    <property type="entry name" value="Glyco_transf_9"/>
    <property type="match status" value="1"/>
</dbReference>
<dbReference type="GO" id="GO:0009244">
    <property type="term" value="P:lipopolysaccharide core region biosynthetic process"/>
    <property type="evidence" value="ECO:0007669"/>
    <property type="project" value="TreeGrafter"/>
</dbReference>
<sequence length="361" mass="40864">MFNREDVQETREMINPAHINRVLLFAHMGIGNLIMFMPAMRTFRNYFSGASFSLVTSRQRIGNFKDLVRDLIDEYIPFNGSHAGIIERERFVSSIKEKNFDLLIKNFLGDYNNLLGKLDVPHRVGHISSGGFKIRRDGVFNHPAVMKKDEHEIDRNMELCYAIGIEDICKDFRISLGVNERRWAHDFLAAYDINNPMVCMQIGTSKGSDWKEWSGFGDLAELVGKETRIALLGDKNAVPKADCIKKSTPSVINLVGETTLMQAAAILERAKLLVSNDGGLIWLAQALSTPVVVIYGPTDHTRTGPVGPKDKIIRKELPCSPCYRTPKDYYKPRRCRLRRCLSTITPDEVAEEVIKTMSNLK</sequence>
<keyword evidence="2" id="KW-0808">Transferase</keyword>
<dbReference type="CDD" id="cd03789">
    <property type="entry name" value="GT9_LPS_heptosyltransferase"/>
    <property type="match status" value="1"/>
</dbReference>
<reference evidence="3 4" key="1">
    <citation type="submission" date="2017-07" db="EMBL/GenBank/DDBJ databases">
        <title>Recovery of genomes from metagenomes via a dereplication, aggregation, and scoring strategy.</title>
        <authorList>
            <person name="Sieber C.M."/>
            <person name="Probst A.J."/>
            <person name="Sharrar A."/>
            <person name="Thomas B.C."/>
            <person name="Hess M."/>
            <person name="Tringe S.G."/>
            <person name="Banfield J.F."/>
        </authorList>
    </citation>
    <scope>NUCLEOTIDE SEQUENCE [LARGE SCALE GENOMIC DNA]</scope>
    <source>
        <strain evidence="3">JGI_Cruoil_03_44_89</strain>
    </source>
</reference>
<comment type="caution">
    <text evidence="3">The sequence shown here is derived from an EMBL/GenBank/DDBJ whole genome shotgun (WGS) entry which is preliminary data.</text>
</comment>
<dbReference type="SUPFAM" id="SSF53756">
    <property type="entry name" value="UDP-Glycosyltransferase/glycogen phosphorylase"/>
    <property type="match status" value="1"/>
</dbReference>
<organism evidence="3 4">
    <name type="scientific">candidate division WOR-3 bacterium JGI_Cruoil_03_44_89</name>
    <dbReference type="NCBI Taxonomy" id="1973748"/>
    <lineage>
        <taxon>Bacteria</taxon>
        <taxon>Bacteria division WOR-3</taxon>
    </lineage>
</organism>
<evidence type="ECO:0000313" key="4">
    <source>
        <dbReference type="Proteomes" id="UP000215215"/>
    </source>
</evidence>
<evidence type="ECO:0008006" key="5">
    <source>
        <dbReference type="Google" id="ProtNLM"/>
    </source>
</evidence>
<dbReference type="GO" id="GO:0005829">
    <property type="term" value="C:cytosol"/>
    <property type="evidence" value="ECO:0007669"/>
    <property type="project" value="TreeGrafter"/>
</dbReference>
<dbReference type="AlphaFoldDB" id="A0A235BY13"/>
<dbReference type="Proteomes" id="UP000215215">
    <property type="component" value="Unassembled WGS sequence"/>
</dbReference>
<gene>
    <name evidence="3" type="ORF">CH333_01895</name>
</gene>
<evidence type="ECO:0000256" key="2">
    <source>
        <dbReference type="ARBA" id="ARBA00022679"/>
    </source>
</evidence>
<dbReference type="InterPro" id="IPR051199">
    <property type="entry name" value="LPS_LOS_Heptosyltrfase"/>
</dbReference>
<evidence type="ECO:0000256" key="1">
    <source>
        <dbReference type="ARBA" id="ARBA00022676"/>
    </source>
</evidence>
<protein>
    <recommendedName>
        <fullName evidence="5">Lipopolysaccharide heptosyltransferase II</fullName>
    </recommendedName>
</protein>
<evidence type="ECO:0000313" key="3">
    <source>
        <dbReference type="EMBL" id="OYD17114.1"/>
    </source>
</evidence>
<dbReference type="EMBL" id="NOZQ01000032">
    <property type="protein sequence ID" value="OYD17114.1"/>
    <property type="molecule type" value="Genomic_DNA"/>
</dbReference>
<dbReference type="GO" id="GO:0008713">
    <property type="term" value="F:ADP-heptose-lipopolysaccharide heptosyltransferase activity"/>
    <property type="evidence" value="ECO:0007669"/>
    <property type="project" value="TreeGrafter"/>
</dbReference>
<proteinExistence type="predicted"/>
<dbReference type="Gene3D" id="3.40.50.2000">
    <property type="entry name" value="Glycogen Phosphorylase B"/>
    <property type="match status" value="2"/>
</dbReference>
<name>A0A235BY13_UNCW3</name>
<accession>A0A235BY13</accession>